<keyword evidence="1" id="KW-0812">Transmembrane</keyword>
<dbReference type="SUPFAM" id="SSF82171">
    <property type="entry name" value="DPP6 N-terminal domain-like"/>
    <property type="match status" value="1"/>
</dbReference>
<reference evidence="3" key="1">
    <citation type="submission" date="2020-04" db="EMBL/GenBank/DDBJ databases">
        <authorList>
            <person name="Zhang T."/>
        </authorList>
    </citation>
    <scope>NUCLEOTIDE SEQUENCE</scope>
    <source>
        <strain evidence="3">HKST-UBA03</strain>
    </source>
</reference>
<dbReference type="EMBL" id="JAGQKZ010000005">
    <property type="protein sequence ID" value="MCA9391801.1"/>
    <property type="molecule type" value="Genomic_DNA"/>
</dbReference>
<gene>
    <name evidence="3" type="ORF">KC614_01185</name>
</gene>
<feature type="transmembrane region" description="Helical" evidence="1">
    <location>
        <begin position="7"/>
        <end position="30"/>
    </location>
</feature>
<dbReference type="AlphaFoldDB" id="A0A955LK39"/>
<accession>A0A955LK39</accession>
<dbReference type="Pfam" id="PF07676">
    <property type="entry name" value="PD40"/>
    <property type="match status" value="1"/>
</dbReference>
<dbReference type="InterPro" id="IPR013229">
    <property type="entry name" value="PEGA"/>
</dbReference>
<name>A0A955LK39_UNCKA</name>
<evidence type="ECO:0000256" key="1">
    <source>
        <dbReference type="SAM" id="Phobius"/>
    </source>
</evidence>
<dbReference type="InterPro" id="IPR011659">
    <property type="entry name" value="WD40"/>
</dbReference>
<dbReference type="Proteomes" id="UP000751518">
    <property type="component" value="Unassembled WGS sequence"/>
</dbReference>
<dbReference type="Gene3D" id="2.120.10.30">
    <property type="entry name" value="TolB, C-terminal domain"/>
    <property type="match status" value="2"/>
</dbReference>
<organism evidence="3 4">
    <name type="scientific">candidate division WWE3 bacterium</name>
    <dbReference type="NCBI Taxonomy" id="2053526"/>
    <lineage>
        <taxon>Bacteria</taxon>
        <taxon>Katanobacteria</taxon>
    </lineage>
</organism>
<feature type="domain" description="PEGA" evidence="2">
    <location>
        <begin position="43"/>
        <end position="106"/>
    </location>
</feature>
<proteinExistence type="predicted"/>
<dbReference type="Pfam" id="PF08308">
    <property type="entry name" value="PEGA"/>
    <property type="match status" value="1"/>
</dbReference>
<comment type="caution">
    <text evidence="3">The sequence shown here is derived from an EMBL/GenBank/DDBJ whole genome shotgun (WGS) entry which is preliminary data.</text>
</comment>
<keyword evidence="1" id="KW-0472">Membrane</keyword>
<sequence length="388" mass="42711">MKIRYTLYFLSTVALISALAVVVLLLASGYRFDFKTGTIRGTGIVSVSSTPDGALVYVNGTPQDATNTSIINLDPGTYSMRIEKEGFSPWSMDVKVKAELVTKVDALLIPLYPTLQPLTFTGVTNPTLSPNGQKIVYTVTQGKNAGVWLINLEEGPFNIARKPELIVANDETINYQDATYAWSPTGEEVLISIPTGEETTTYQLANLATNTVVDVKEVETVYSTWDDLALSQNTELLATLSEEVVGEINGLNDLAWSPSGDYILNSNQNDDNTDYFVYTVKRESSQNNQPTPTITIPSDEAIVSIPTSTPHTVQWYPDSRHLVITSNKDDNTQVVEIVEITGTNRTQIFSGLVKDLQSFPNLNGSKIIILTRFNPESEGYNLYSVNLR</sequence>
<evidence type="ECO:0000259" key="2">
    <source>
        <dbReference type="Pfam" id="PF08308"/>
    </source>
</evidence>
<evidence type="ECO:0000313" key="3">
    <source>
        <dbReference type="EMBL" id="MCA9391801.1"/>
    </source>
</evidence>
<dbReference type="InterPro" id="IPR011042">
    <property type="entry name" value="6-blade_b-propeller_TolB-like"/>
</dbReference>
<keyword evidence="1" id="KW-1133">Transmembrane helix</keyword>
<protein>
    <submittedName>
        <fullName evidence="3">PEGA domain-containing protein</fullName>
    </submittedName>
</protein>
<evidence type="ECO:0000313" key="4">
    <source>
        <dbReference type="Proteomes" id="UP000751518"/>
    </source>
</evidence>
<reference evidence="3" key="2">
    <citation type="journal article" date="2021" name="Microbiome">
        <title>Successional dynamics and alternative stable states in a saline activated sludge microbial community over 9 years.</title>
        <authorList>
            <person name="Wang Y."/>
            <person name="Ye J."/>
            <person name="Ju F."/>
            <person name="Liu L."/>
            <person name="Boyd J.A."/>
            <person name="Deng Y."/>
            <person name="Parks D.H."/>
            <person name="Jiang X."/>
            <person name="Yin X."/>
            <person name="Woodcroft B.J."/>
            <person name="Tyson G.W."/>
            <person name="Hugenholtz P."/>
            <person name="Polz M.F."/>
            <person name="Zhang T."/>
        </authorList>
    </citation>
    <scope>NUCLEOTIDE SEQUENCE</scope>
    <source>
        <strain evidence="3">HKST-UBA03</strain>
    </source>
</reference>